<feature type="domain" description="Transcription regulator TrmB N-terminal" evidence="1">
    <location>
        <begin position="9"/>
        <end position="77"/>
    </location>
</feature>
<dbReference type="AlphaFoldDB" id="A0A1F6CEN4"/>
<evidence type="ECO:0000259" key="1">
    <source>
        <dbReference type="Pfam" id="PF01978"/>
    </source>
</evidence>
<reference evidence="2 3" key="1">
    <citation type="journal article" date="2016" name="Nat. Commun.">
        <title>Thousands of microbial genomes shed light on interconnected biogeochemical processes in an aquifer system.</title>
        <authorList>
            <person name="Anantharaman K."/>
            <person name="Brown C.T."/>
            <person name="Hug L.A."/>
            <person name="Sharon I."/>
            <person name="Castelle C.J."/>
            <person name="Probst A.J."/>
            <person name="Thomas B.C."/>
            <person name="Singh A."/>
            <person name="Wilkins M.J."/>
            <person name="Karaoz U."/>
            <person name="Brodie E.L."/>
            <person name="Williams K.H."/>
            <person name="Hubbard S.S."/>
            <person name="Banfield J.F."/>
        </authorList>
    </citation>
    <scope>NUCLEOTIDE SEQUENCE [LARGE SCALE GENOMIC DNA]</scope>
</reference>
<dbReference type="InterPro" id="IPR051797">
    <property type="entry name" value="TrmB-like"/>
</dbReference>
<organism evidence="2 3">
    <name type="scientific">Candidatus Kaiserbacteria bacterium RIFCSPHIGHO2_01_FULL_49_13</name>
    <dbReference type="NCBI Taxonomy" id="1798477"/>
    <lineage>
        <taxon>Bacteria</taxon>
        <taxon>Candidatus Kaiseribacteriota</taxon>
    </lineage>
</organism>
<dbReference type="SUPFAM" id="SSF46785">
    <property type="entry name" value="Winged helix' DNA-binding domain"/>
    <property type="match status" value="1"/>
</dbReference>
<dbReference type="InterPro" id="IPR036388">
    <property type="entry name" value="WH-like_DNA-bd_sf"/>
</dbReference>
<protein>
    <recommendedName>
        <fullName evidence="1">Transcription regulator TrmB N-terminal domain-containing protein</fullName>
    </recommendedName>
</protein>
<dbReference type="EMBL" id="MFKQ01000012">
    <property type="protein sequence ID" value="OGG47362.1"/>
    <property type="molecule type" value="Genomic_DNA"/>
</dbReference>
<evidence type="ECO:0000313" key="3">
    <source>
        <dbReference type="Proteomes" id="UP000178344"/>
    </source>
</evidence>
<dbReference type="PANTHER" id="PTHR34293:SF1">
    <property type="entry name" value="HTH-TYPE TRANSCRIPTIONAL REGULATOR TRMBL2"/>
    <property type="match status" value="1"/>
</dbReference>
<comment type="caution">
    <text evidence="2">The sequence shown here is derived from an EMBL/GenBank/DDBJ whole genome shotgun (WGS) entry which is preliminary data.</text>
</comment>
<sequence length="262" mass="29876">MPPIIAKVLKEIGLSDKEAVVFLVLLERGPTLVSSVAQIAKLNRTTTYGIIKELVQRGLVSSVQKQGATRYQSIAPELLPGYIERRREELAENKKNIEKELPQIELLRNKRSILPKIQFHEGAEGVMAVYDDHLATDEPYEMLGFADLDQIVKFLPQNYLTKYMREKEKRGIKVRGIFADSELARKYTTELHPNTRESMRAAIHYLPKENFPFKGEITAYGKNKVSIINLKEDQVSALVVADESFYEMMKVIFELAWNGTSS</sequence>
<proteinExistence type="predicted"/>
<dbReference type="PANTHER" id="PTHR34293">
    <property type="entry name" value="HTH-TYPE TRANSCRIPTIONAL REGULATOR TRMBL2"/>
    <property type="match status" value="1"/>
</dbReference>
<evidence type="ECO:0000313" key="2">
    <source>
        <dbReference type="EMBL" id="OGG47362.1"/>
    </source>
</evidence>
<dbReference type="Proteomes" id="UP000178344">
    <property type="component" value="Unassembled WGS sequence"/>
</dbReference>
<name>A0A1F6CEN4_9BACT</name>
<dbReference type="InterPro" id="IPR036390">
    <property type="entry name" value="WH_DNA-bd_sf"/>
</dbReference>
<accession>A0A1F6CEN4</accession>
<dbReference type="InterPro" id="IPR002831">
    <property type="entry name" value="Tscrpt_reg_TrmB_N"/>
</dbReference>
<gene>
    <name evidence="2" type="ORF">A2671_02295</name>
</gene>
<dbReference type="Gene3D" id="1.10.10.10">
    <property type="entry name" value="Winged helix-like DNA-binding domain superfamily/Winged helix DNA-binding domain"/>
    <property type="match status" value="1"/>
</dbReference>
<dbReference type="Pfam" id="PF01978">
    <property type="entry name" value="TrmB"/>
    <property type="match status" value="1"/>
</dbReference>